<dbReference type="AlphaFoldDB" id="A0AB33L0D5"/>
<organism evidence="2">
    <name type="scientific">Tenacibaculum sp. Pbs-1</name>
    <dbReference type="NCBI Taxonomy" id="3238748"/>
    <lineage>
        <taxon>Bacteria</taxon>
        <taxon>Pseudomonadati</taxon>
        <taxon>Bacteroidota</taxon>
        <taxon>Flavobacteriia</taxon>
        <taxon>Flavobacteriales</taxon>
        <taxon>Flavobacteriaceae</taxon>
        <taxon>Tenacibaculum</taxon>
    </lineage>
</organism>
<keyword evidence="1" id="KW-1133">Transmembrane helix</keyword>
<protein>
    <submittedName>
        <fullName evidence="2">Uncharacterized protein</fullName>
    </submittedName>
</protein>
<keyword evidence="1" id="KW-0472">Membrane</keyword>
<evidence type="ECO:0000256" key="1">
    <source>
        <dbReference type="SAM" id="Phobius"/>
    </source>
</evidence>
<dbReference type="EMBL" id="AP035888">
    <property type="protein sequence ID" value="BFP69692.1"/>
    <property type="molecule type" value="Genomic_DNA"/>
</dbReference>
<reference evidence="2" key="1">
    <citation type="submission" date="2024-08" db="EMBL/GenBank/DDBJ databases">
        <title>Whole genome sequence of Tenacibaculum sp. strain pbs-1 associated with black-spot shell disease in Akoya pearl oysters.</title>
        <authorList>
            <person name="Sakatoku A."/>
            <person name="Suzuki T."/>
            <person name="Hatano K."/>
            <person name="Seki M."/>
            <person name="Tanaka D."/>
            <person name="Nakamura S."/>
            <person name="Suzuki N."/>
            <person name="Isshiki T."/>
        </authorList>
    </citation>
    <scope>NUCLEOTIDE SEQUENCE</scope>
    <source>
        <strain evidence="2">Pbs-1</strain>
    </source>
</reference>
<sequence length="156" mass="18201">MDLGTIIIGAVLLVICIVPFILVRKKQLTKKKKKLQILNNISLEYNCNIEEYEFCNDFVLGIDKSKNYLFYFKQSEENIQKEVINLQTIEECIVIKKTRSINDRTIELIKLNFIKDNETTSIIIYDEKKDLLISNELLVANKWALLINSSLKNNKL</sequence>
<feature type="transmembrane region" description="Helical" evidence="1">
    <location>
        <begin position="6"/>
        <end position="23"/>
    </location>
</feature>
<gene>
    <name evidence="2" type="ORF">Pbs1_30350</name>
</gene>
<proteinExistence type="predicted"/>
<name>A0AB33L0D5_9FLAO</name>
<keyword evidence="1" id="KW-0812">Transmembrane</keyword>
<evidence type="ECO:0000313" key="2">
    <source>
        <dbReference type="EMBL" id="BFP69692.1"/>
    </source>
</evidence>
<accession>A0AB33L0D5</accession>